<evidence type="ECO:0000313" key="1">
    <source>
        <dbReference type="EMBL" id="BCJ91145.1"/>
    </source>
</evidence>
<gene>
    <name evidence="1" type="ORF">IZ6_18800</name>
</gene>
<organism evidence="1 2">
    <name type="scientific">Terrihabitans soli</name>
    <dbReference type="NCBI Taxonomy" id="708113"/>
    <lineage>
        <taxon>Bacteria</taxon>
        <taxon>Pseudomonadati</taxon>
        <taxon>Pseudomonadota</taxon>
        <taxon>Alphaproteobacteria</taxon>
        <taxon>Hyphomicrobiales</taxon>
        <taxon>Terrihabitans</taxon>
    </lineage>
</organism>
<dbReference type="EMBL" id="AP023361">
    <property type="protein sequence ID" value="BCJ91145.1"/>
    <property type="molecule type" value="Genomic_DNA"/>
</dbReference>
<evidence type="ECO:0000313" key="2">
    <source>
        <dbReference type="Proteomes" id="UP000515317"/>
    </source>
</evidence>
<dbReference type="AlphaFoldDB" id="A0A6S6QUA6"/>
<dbReference type="KEGG" id="tso:IZ6_18800"/>
<dbReference type="Proteomes" id="UP000515317">
    <property type="component" value="Chromosome"/>
</dbReference>
<reference evidence="1 2" key="1">
    <citation type="submission" date="2020-08" db="EMBL/GenBank/DDBJ databases">
        <title>Genome sequence of Rhizobiales bacterium strain IZ6.</title>
        <authorList>
            <person name="Nakai R."/>
            <person name="Naganuma T."/>
        </authorList>
    </citation>
    <scope>NUCLEOTIDE SEQUENCE [LARGE SCALE GENOMIC DNA]</scope>
    <source>
        <strain evidence="1 2">IZ6</strain>
    </source>
</reference>
<protein>
    <submittedName>
        <fullName evidence="1">Uncharacterized protein</fullName>
    </submittedName>
</protein>
<accession>A0A6S6QUA6</accession>
<proteinExistence type="predicted"/>
<keyword evidence="2" id="KW-1185">Reference proteome</keyword>
<name>A0A6S6QUA6_9HYPH</name>
<sequence length="70" mass="8009">MNGEEIAKILCLMGYGMKLTVPDEWLDRYMPGPRAKQQARVQELALDYQCALQLGMGFQVFEKLRPPYTG</sequence>
<dbReference type="RefSeq" id="WP_222874812.1">
    <property type="nucleotide sequence ID" value="NZ_AP023361.1"/>
</dbReference>